<sequence length="118" mass="13128">MRGQSLAAMPLRQAEAEVTRVQRDYRPMVKTVESYSPYRTFAGEIVQHLADEGLNLVQFGQGFLSMAAPTAELERLSVSRNLWHGGHPVLRWNASNVAVRHDPAGNIKPDKERSTVSA</sequence>
<dbReference type="AlphaFoldDB" id="A0A432UZ19"/>
<gene>
    <name evidence="2" type="ORF">EET67_24820</name>
</gene>
<dbReference type="Pfam" id="PF20441">
    <property type="entry name" value="TerL_nuclease"/>
    <property type="match status" value="1"/>
</dbReference>
<feature type="domain" description="Terminase large subunit-like endonuclease" evidence="1">
    <location>
        <begin position="42"/>
        <end position="115"/>
    </location>
</feature>
<reference evidence="2 3" key="1">
    <citation type="submission" date="2018-11" db="EMBL/GenBank/DDBJ databases">
        <title>Pseudaminobacter arsenicus sp. nov., an arsenic-resistant bacterium isolated from arsenic-rich aquifers.</title>
        <authorList>
            <person name="Mu Y."/>
        </authorList>
    </citation>
    <scope>NUCLEOTIDE SEQUENCE [LARGE SCALE GENOMIC DNA]</scope>
    <source>
        <strain evidence="2 3">CB3</strain>
    </source>
</reference>
<dbReference type="GO" id="GO:0004519">
    <property type="term" value="F:endonuclease activity"/>
    <property type="evidence" value="ECO:0007669"/>
    <property type="project" value="InterPro"/>
</dbReference>
<dbReference type="EMBL" id="RKST01000067">
    <property type="protein sequence ID" value="RUM95159.1"/>
    <property type="molecule type" value="Genomic_DNA"/>
</dbReference>
<evidence type="ECO:0000313" key="3">
    <source>
        <dbReference type="Proteomes" id="UP000281647"/>
    </source>
</evidence>
<keyword evidence="3" id="KW-1185">Reference proteome</keyword>
<dbReference type="RefSeq" id="WP_128628852.1">
    <property type="nucleotide sequence ID" value="NZ_RKST01000067.1"/>
</dbReference>
<organism evidence="2 3">
    <name type="scientific">Borborobacter arsenicus</name>
    <dbReference type="NCBI Taxonomy" id="1851146"/>
    <lineage>
        <taxon>Bacteria</taxon>
        <taxon>Pseudomonadati</taxon>
        <taxon>Pseudomonadota</taxon>
        <taxon>Alphaproteobacteria</taxon>
        <taxon>Hyphomicrobiales</taxon>
        <taxon>Phyllobacteriaceae</taxon>
        <taxon>Borborobacter</taxon>
    </lineage>
</organism>
<evidence type="ECO:0000259" key="1">
    <source>
        <dbReference type="Pfam" id="PF20441"/>
    </source>
</evidence>
<dbReference type="OrthoDB" id="9760250at2"/>
<comment type="caution">
    <text evidence="2">The sequence shown here is derived from an EMBL/GenBank/DDBJ whole genome shotgun (WGS) entry which is preliminary data.</text>
</comment>
<evidence type="ECO:0000313" key="2">
    <source>
        <dbReference type="EMBL" id="RUM95159.1"/>
    </source>
</evidence>
<accession>A0A432UZ19</accession>
<protein>
    <recommendedName>
        <fullName evidence="1">Terminase large subunit-like endonuclease domain-containing protein</fullName>
    </recommendedName>
</protein>
<dbReference type="InterPro" id="IPR046462">
    <property type="entry name" value="TerL_nuclease"/>
</dbReference>
<proteinExistence type="predicted"/>
<name>A0A432UZ19_9HYPH</name>
<dbReference type="Proteomes" id="UP000281647">
    <property type="component" value="Unassembled WGS sequence"/>
</dbReference>